<keyword evidence="3" id="KW-0479">Metal-binding</keyword>
<keyword evidence="5 9" id="KW-0784">Thiamine biosynthesis</keyword>
<name>A0ABV7WWA5_9GAMM</name>
<dbReference type="InterPro" id="IPR029056">
    <property type="entry name" value="Ribokinase-like"/>
</dbReference>
<comment type="catalytic activity">
    <reaction evidence="8 9">
        <text>2-[(2R,5Z)-2-carboxy-4-methylthiazol-5(2H)-ylidene]ethyl phosphate + 4-amino-2-methyl-5-(diphosphooxymethyl)pyrimidine + 2 H(+) = thiamine phosphate + CO2 + diphosphate</text>
        <dbReference type="Rhea" id="RHEA:47844"/>
        <dbReference type="ChEBI" id="CHEBI:15378"/>
        <dbReference type="ChEBI" id="CHEBI:16526"/>
        <dbReference type="ChEBI" id="CHEBI:33019"/>
        <dbReference type="ChEBI" id="CHEBI:37575"/>
        <dbReference type="ChEBI" id="CHEBI:57841"/>
        <dbReference type="ChEBI" id="CHEBI:62899"/>
        <dbReference type="EC" id="2.5.1.3"/>
    </reaction>
</comment>
<evidence type="ECO:0000256" key="2">
    <source>
        <dbReference type="ARBA" id="ARBA00022679"/>
    </source>
</evidence>
<dbReference type="PANTHER" id="PTHR20858">
    <property type="entry name" value="PHOSPHOMETHYLPYRIMIDINE KINASE"/>
    <property type="match status" value="1"/>
</dbReference>
<evidence type="ECO:0000256" key="4">
    <source>
        <dbReference type="ARBA" id="ARBA00022842"/>
    </source>
</evidence>
<evidence type="ECO:0000256" key="6">
    <source>
        <dbReference type="ARBA" id="ARBA00047334"/>
    </source>
</evidence>
<proteinExistence type="inferred from homology"/>
<dbReference type="NCBIfam" id="TIGR00693">
    <property type="entry name" value="thiE"/>
    <property type="match status" value="1"/>
</dbReference>
<dbReference type="InterPro" id="IPR034291">
    <property type="entry name" value="TMP_synthase"/>
</dbReference>
<comment type="catalytic activity">
    <reaction evidence="6 9">
        <text>4-methyl-5-(2-phosphooxyethyl)-thiazole + 4-amino-2-methyl-5-(diphosphooxymethyl)pyrimidine + H(+) = thiamine phosphate + diphosphate</text>
        <dbReference type="Rhea" id="RHEA:22328"/>
        <dbReference type="ChEBI" id="CHEBI:15378"/>
        <dbReference type="ChEBI" id="CHEBI:33019"/>
        <dbReference type="ChEBI" id="CHEBI:37575"/>
        <dbReference type="ChEBI" id="CHEBI:57841"/>
        <dbReference type="ChEBI" id="CHEBI:58296"/>
        <dbReference type="EC" id="2.5.1.3"/>
    </reaction>
</comment>
<evidence type="ECO:0000256" key="5">
    <source>
        <dbReference type="ARBA" id="ARBA00022977"/>
    </source>
</evidence>
<evidence type="ECO:0000256" key="7">
    <source>
        <dbReference type="ARBA" id="ARBA00047851"/>
    </source>
</evidence>
<dbReference type="InterPro" id="IPR022998">
    <property type="entry name" value="ThiamineP_synth_TenI"/>
</dbReference>
<dbReference type="InterPro" id="IPR036206">
    <property type="entry name" value="ThiamineP_synth_sf"/>
</dbReference>
<accession>A0ABV7WWA5</accession>
<evidence type="ECO:0000256" key="10">
    <source>
        <dbReference type="RuleBase" id="RU004253"/>
    </source>
</evidence>
<dbReference type="SUPFAM" id="SSF51391">
    <property type="entry name" value="Thiamin phosphate synthase"/>
    <property type="match status" value="1"/>
</dbReference>
<protein>
    <recommendedName>
        <fullName evidence="9">Thiamine-phosphate synthase</fullName>
        <ecNumber evidence="9">2.5.1.3</ecNumber>
    </recommendedName>
    <alternativeName>
        <fullName evidence="9">Thiamine-phosphate pyrophosphorylase</fullName>
    </alternativeName>
</protein>
<dbReference type="EC" id="2.5.1.3" evidence="9"/>
<evidence type="ECO:0000313" key="14">
    <source>
        <dbReference type="Proteomes" id="UP001595710"/>
    </source>
</evidence>
<dbReference type="EMBL" id="JBHRYN010000014">
    <property type="protein sequence ID" value="MFC3702634.1"/>
    <property type="molecule type" value="Genomic_DNA"/>
</dbReference>
<comment type="similarity">
    <text evidence="9">Belongs to the thiamine-phosphate synthase family.</text>
</comment>
<dbReference type="InterPro" id="IPR013749">
    <property type="entry name" value="PM/HMP-P_kinase-1"/>
</dbReference>
<evidence type="ECO:0000256" key="1">
    <source>
        <dbReference type="ARBA" id="ARBA00005165"/>
    </source>
</evidence>
<evidence type="ECO:0000259" key="12">
    <source>
        <dbReference type="Pfam" id="PF08543"/>
    </source>
</evidence>
<dbReference type="Proteomes" id="UP001595710">
    <property type="component" value="Unassembled WGS sequence"/>
</dbReference>
<evidence type="ECO:0000256" key="3">
    <source>
        <dbReference type="ARBA" id="ARBA00022723"/>
    </source>
</evidence>
<dbReference type="InterPro" id="IPR013785">
    <property type="entry name" value="Aldolase_TIM"/>
</dbReference>
<evidence type="ECO:0000259" key="11">
    <source>
        <dbReference type="Pfam" id="PF02581"/>
    </source>
</evidence>
<keyword evidence="2 9" id="KW-0808">Transferase</keyword>
<evidence type="ECO:0000313" key="13">
    <source>
        <dbReference type="EMBL" id="MFC3702634.1"/>
    </source>
</evidence>
<keyword evidence="14" id="KW-1185">Reference proteome</keyword>
<dbReference type="GO" id="GO:0004789">
    <property type="term" value="F:thiamine-phosphate diphosphorylase activity"/>
    <property type="evidence" value="ECO:0007669"/>
    <property type="project" value="UniProtKB-EC"/>
</dbReference>
<dbReference type="Gene3D" id="3.20.20.70">
    <property type="entry name" value="Aldolase class I"/>
    <property type="match status" value="1"/>
</dbReference>
<dbReference type="PANTHER" id="PTHR20858:SF17">
    <property type="entry name" value="HYDROXYMETHYLPYRIMIDINE_PHOSPHOMETHYLPYRIMIDINE KINASE THI20-RELATED"/>
    <property type="match status" value="1"/>
</dbReference>
<keyword evidence="4" id="KW-0460">Magnesium</keyword>
<dbReference type="CDD" id="cd00564">
    <property type="entry name" value="TMP_TenI"/>
    <property type="match status" value="1"/>
</dbReference>
<dbReference type="NCBIfam" id="NF002904">
    <property type="entry name" value="PRK03512.1"/>
    <property type="match status" value="1"/>
</dbReference>
<organism evidence="13 14">
    <name type="scientific">Reinekea marina</name>
    <dbReference type="NCBI Taxonomy" id="1310421"/>
    <lineage>
        <taxon>Bacteria</taxon>
        <taxon>Pseudomonadati</taxon>
        <taxon>Pseudomonadota</taxon>
        <taxon>Gammaproteobacteria</taxon>
        <taxon>Oceanospirillales</taxon>
        <taxon>Saccharospirillaceae</taxon>
        <taxon>Reinekea</taxon>
    </lineage>
</organism>
<dbReference type="Pfam" id="PF02581">
    <property type="entry name" value="TMP-TENI"/>
    <property type="match status" value="1"/>
</dbReference>
<dbReference type="RefSeq" id="WP_290282285.1">
    <property type="nucleotide sequence ID" value="NZ_JAUFQI010000001.1"/>
</dbReference>
<dbReference type="Gene3D" id="3.40.1190.20">
    <property type="match status" value="1"/>
</dbReference>
<comment type="catalytic activity">
    <reaction evidence="7 9">
        <text>2-(2-carboxy-4-methylthiazol-5-yl)ethyl phosphate + 4-amino-2-methyl-5-(diphosphooxymethyl)pyrimidine + 2 H(+) = thiamine phosphate + CO2 + diphosphate</text>
        <dbReference type="Rhea" id="RHEA:47848"/>
        <dbReference type="ChEBI" id="CHEBI:15378"/>
        <dbReference type="ChEBI" id="CHEBI:16526"/>
        <dbReference type="ChEBI" id="CHEBI:33019"/>
        <dbReference type="ChEBI" id="CHEBI:37575"/>
        <dbReference type="ChEBI" id="CHEBI:57841"/>
        <dbReference type="ChEBI" id="CHEBI:62890"/>
        <dbReference type="EC" id="2.5.1.3"/>
    </reaction>
</comment>
<dbReference type="SUPFAM" id="SSF53613">
    <property type="entry name" value="Ribokinase-like"/>
    <property type="match status" value="1"/>
</dbReference>
<feature type="domain" description="Pyridoxamine kinase/Phosphomethylpyrimidine kinase" evidence="12">
    <location>
        <begin position="16"/>
        <end position="254"/>
    </location>
</feature>
<comment type="pathway">
    <text evidence="1 10">Cofactor biosynthesis; thiamine diphosphate biosynthesis; thiamine phosphate from 4-amino-2-methyl-5-diphosphomethylpyrimidine and 4-methyl-5-(2-phosphoethyl)-thiazole: step 1/1.</text>
</comment>
<dbReference type="Pfam" id="PF08543">
    <property type="entry name" value="Phos_pyr_kin"/>
    <property type="match status" value="1"/>
</dbReference>
<evidence type="ECO:0000256" key="9">
    <source>
        <dbReference type="RuleBase" id="RU003826"/>
    </source>
</evidence>
<reference evidence="14" key="1">
    <citation type="journal article" date="2019" name="Int. J. Syst. Evol. Microbiol.">
        <title>The Global Catalogue of Microorganisms (GCM) 10K type strain sequencing project: providing services to taxonomists for standard genome sequencing and annotation.</title>
        <authorList>
            <consortium name="The Broad Institute Genomics Platform"/>
            <consortium name="The Broad Institute Genome Sequencing Center for Infectious Disease"/>
            <person name="Wu L."/>
            <person name="Ma J."/>
        </authorList>
    </citation>
    <scope>NUCLEOTIDE SEQUENCE [LARGE SCALE GENOMIC DNA]</scope>
    <source>
        <strain evidence="14">CECT 8288</strain>
    </source>
</reference>
<feature type="domain" description="Thiamine phosphate synthase/TenI" evidence="11">
    <location>
        <begin position="301"/>
        <end position="469"/>
    </location>
</feature>
<comment type="caution">
    <text evidence="13">The sequence shown here is derived from an EMBL/GenBank/DDBJ whole genome shotgun (WGS) entry which is preliminary data.</text>
</comment>
<evidence type="ECO:0000256" key="8">
    <source>
        <dbReference type="ARBA" id="ARBA00047883"/>
    </source>
</evidence>
<sequence length="489" mass="53678">MISPSSHLLIISGLESNGFAGALKDIEIAARFSISPRLVVSTLTAQTNHSMLANEPTPAAVVKAQLESLQAPPSCIKIGVLPNSDQAVTIAHWLKNLGPNKPKVVLDPIKLSSSDRSAFSDETLANIILPLIPYVDVITPNLSEYCDLTNTPKPLFDHKTAFVHFKVAFPLFRGCLYIKSALVDSKNSRVTDLLIQHNTPTKIQYLTQHMSELNLRGTGCVFSTALTCALFQQHSIESSAILASACLTELRDYQLRSTKPSFGWPINVNYYPTVGRRGLPTVASAFPRMADQAGLYPIVDSSTWIAKLASWGVRTVQLRLKNRNATDIEAEVIKSVAIAKQHQLQLFINDYWQLAIKHNAYGVHLGQEDLQSADIEKIHSAGLRLGISTHGDYEFLIAKQLRPSYYAVGAIFPTKTKDMSGKIQGIEQLKRYCFLAQETPVVAIGGITQQNITQVLSAQPNFIAMVSAITEAKDPECVTKELLKTLSRG</sequence>
<gene>
    <name evidence="13" type="primary">thiE</name>
    <name evidence="13" type="ORF">ACFOND_13400</name>
</gene>